<evidence type="ECO:0000259" key="3">
    <source>
        <dbReference type="Pfam" id="PF17775"/>
    </source>
</evidence>
<dbReference type="PANTHER" id="PTHR33747:SF1">
    <property type="entry name" value="ADENYLATE CYCLASE-ASSOCIATED CAP C-TERMINAL DOMAIN-CONTAINING PROTEIN"/>
    <property type="match status" value="1"/>
</dbReference>
<dbReference type="OrthoDB" id="21421at2"/>
<dbReference type="Pfam" id="PF02810">
    <property type="entry name" value="SEC-C"/>
    <property type="match status" value="2"/>
</dbReference>
<dbReference type="PANTHER" id="PTHR33747">
    <property type="entry name" value="UPF0225 PROTEIN SCO1677"/>
    <property type="match status" value="1"/>
</dbReference>
<dbReference type="RefSeq" id="WP_038192917.1">
    <property type="nucleotide sequence ID" value="NZ_JRWP01000054.1"/>
</dbReference>
<dbReference type="AlphaFoldDB" id="A0A0A5HUF1"/>
<evidence type="ECO:0000313" key="5">
    <source>
        <dbReference type="Proteomes" id="UP000030451"/>
    </source>
</evidence>
<dbReference type="InterPro" id="IPR004027">
    <property type="entry name" value="SEC_C_motif"/>
</dbReference>
<comment type="similarity">
    <text evidence="1 2">Belongs to the UPF0225 family.</text>
</comment>
<comment type="caution">
    <text evidence="4">The sequence shown here is derived from an EMBL/GenBank/DDBJ whole genome shotgun (WGS) entry which is preliminary data.</text>
</comment>
<evidence type="ECO:0000256" key="1">
    <source>
        <dbReference type="ARBA" id="ARBA00010839"/>
    </source>
</evidence>
<dbReference type="EMBL" id="JRWP01000054">
    <property type="protein sequence ID" value="KGY07089.1"/>
    <property type="molecule type" value="Genomic_DNA"/>
</dbReference>
<dbReference type="SUPFAM" id="SSF54427">
    <property type="entry name" value="NTF2-like"/>
    <property type="match status" value="1"/>
</dbReference>
<dbReference type="InterPro" id="IPR023006">
    <property type="entry name" value="YchJ-like"/>
</dbReference>
<gene>
    <name evidence="4" type="ORF">NM06_18850</name>
</gene>
<dbReference type="STRING" id="379097.SE23_12915"/>
<dbReference type="InterPro" id="IPR032710">
    <property type="entry name" value="NTF2-like_dom_sf"/>
</dbReference>
<evidence type="ECO:0000256" key="2">
    <source>
        <dbReference type="HAMAP-Rule" id="MF_00612"/>
    </source>
</evidence>
<dbReference type="Pfam" id="PF17775">
    <property type="entry name" value="YchJ_M-like"/>
    <property type="match status" value="1"/>
</dbReference>
<dbReference type="Proteomes" id="UP000030451">
    <property type="component" value="Unassembled WGS sequence"/>
</dbReference>
<reference evidence="4 5" key="1">
    <citation type="submission" date="2014-10" db="EMBL/GenBank/DDBJ databases">
        <title>Genome sequencing of Vibrio sinaloensis T08.</title>
        <authorList>
            <person name="Chan K.-G."/>
            <person name="Mohamad N.I."/>
        </authorList>
    </citation>
    <scope>NUCLEOTIDE SEQUENCE [LARGE SCALE GENOMIC DNA]</scope>
    <source>
        <strain evidence="4 5">T08</strain>
    </source>
</reference>
<dbReference type="SUPFAM" id="SSF103642">
    <property type="entry name" value="Sec-C motif"/>
    <property type="match status" value="1"/>
</dbReference>
<name>A0A0A5HUF1_PHOS4</name>
<dbReference type="NCBIfam" id="NF002449">
    <property type="entry name" value="PRK01617.1"/>
    <property type="match status" value="1"/>
</dbReference>
<proteinExistence type="inferred from homology"/>
<protein>
    <recommendedName>
        <fullName evidence="2">UPF0225 protein NM06_18850</fullName>
    </recommendedName>
</protein>
<feature type="domain" description="YchJ-like middle NTF2-like" evidence="3">
    <location>
        <begin position="28"/>
        <end position="125"/>
    </location>
</feature>
<accession>A0A0A5HUF1</accession>
<dbReference type="Gene3D" id="3.10.450.50">
    <property type="match status" value="1"/>
</dbReference>
<organism evidence="4 5">
    <name type="scientific">Photobacterium sp. (strain ATCC 43367)</name>
    <dbReference type="NCBI Taxonomy" id="379097"/>
    <lineage>
        <taxon>Bacteria</taxon>
        <taxon>Pseudomonadati</taxon>
        <taxon>Pseudomonadota</taxon>
        <taxon>Gammaproteobacteria</taxon>
        <taxon>Vibrionales</taxon>
        <taxon>Vibrionaceae</taxon>
        <taxon>Vibrio</taxon>
        <taxon>Vibrio oreintalis group</taxon>
    </lineage>
</organism>
<dbReference type="HAMAP" id="MF_00612">
    <property type="entry name" value="UPF0225"/>
    <property type="match status" value="1"/>
</dbReference>
<evidence type="ECO:0000313" key="4">
    <source>
        <dbReference type="EMBL" id="KGY07089.1"/>
    </source>
</evidence>
<sequence>MSLCPCGSMQEYAQCCEPIHLDSSLAQQPEQLMRSRYSAHVKQLVDFVVDTYHPSCNAQSQRDDIAESVYGDWRGLEVISTEPGHNEDEGFVTFKARFYQDGDEYCMEERSRFLRENGQWYYIDGTFPDEEKDERLSQTVSSLKVGRNDPCLCGSGKKFKKCCG</sequence>
<dbReference type="InterPro" id="IPR048469">
    <property type="entry name" value="YchJ-like_M"/>
</dbReference>
<dbReference type="NCBIfam" id="NF002592">
    <property type="entry name" value="PRK02250.1"/>
    <property type="match status" value="1"/>
</dbReference>